<protein>
    <submittedName>
        <fullName evidence="1">Uncharacterized protein</fullName>
    </submittedName>
</protein>
<dbReference type="EMBL" id="BKCJ011225705">
    <property type="protein sequence ID" value="GFD06557.1"/>
    <property type="molecule type" value="Genomic_DNA"/>
</dbReference>
<organism evidence="1">
    <name type="scientific">Tanacetum cinerariifolium</name>
    <name type="common">Dalmatian daisy</name>
    <name type="synonym">Chrysanthemum cinerariifolium</name>
    <dbReference type="NCBI Taxonomy" id="118510"/>
    <lineage>
        <taxon>Eukaryota</taxon>
        <taxon>Viridiplantae</taxon>
        <taxon>Streptophyta</taxon>
        <taxon>Embryophyta</taxon>
        <taxon>Tracheophyta</taxon>
        <taxon>Spermatophyta</taxon>
        <taxon>Magnoliopsida</taxon>
        <taxon>eudicotyledons</taxon>
        <taxon>Gunneridae</taxon>
        <taxon>Pentapetalae</taxon>
        <taxon>asterids</taxon>
        <taxon>campanulids</taxon>
        <taxon>Asterales</taxon>
        <taxon>Asteraceae</taxon>
        <taxon>Asteroideae</taxon>
        <taxon>Anthemideae</taxon>
        <taxon>Anthemidinae</taxon>
        <taxon>Tanacetum</taxon>
    </lineage>
</organism>
<evidence type="ECO:0000313" key="1">
    <source>
        <dbReference type="EMBL" id="GFD06557.1"/>
    </source>
</evidence>
<comment type="caution">
    <text evidence="1">The sequence shown here is derived from an EMBL/GenBank/DDBJ whole genome shotgun (WGS) entry which is preliminary data.</text>
</comment>
<gene>
    <name evidence="1" type="ORF">Tci_878526</name>
</gene>
<name>A0A699T8P9_TANCI</name>
<accession>A0A699T8P9</accession>
<proteinExistence type="predicted"/>
<reference evidence="1" key="1">
    <citation type="journal article" date="2019" name="Sci. Rep.">
        <title>Draft genome of Tanacetum cinerariifolium, the natural source of mosquito coil.</title>
        <authorList>
            <person name="Yamashiro T."/>
            <person name="Shiraishi A."/>
            <person name="Satake H."/>
            <person name="Nakayama K."/>
        </authorList>
    </citation>
    <scope>NUCLEOTIDE SEQUENCE</scope>
</reference>
<feature type="non-terminal residue" evidence="1">
    <location>
        <position position="1"/>
    </location>
</feature>
<feature type="non-terminal residue" evidence="1">
    <location>
        <position position="124"/>
    </location>
</feature>
<dbReference type="AlphaFoldDB" id="A0A699T8P9"/>
<sequence>ILAIGARVGLEAHGRKARYLAEPGLQVADNLLVAHRLVGRGEGRNHAVREAQVLVFELLHVAQDFVLGVVRVENRVREADAHQRILVVAEVDVGGLSFGFQRLLHLVAFEAQTQRIEVVAVELL</sequence>